<keyword evidence="2" id="KW-0732">Signal</keyword>
<dbReference type="RefSeq" id="XP_008605689.1">
    <property type="nucleotide sequence ID" value="XM_008607467.1"/>
</dbReference>
<keyword evidence="1" id="KW-0472">Membrane</keyword>
<gene>
    <name evidence="3" type="ORF">SDRG_01912</name>
</gene>
<evidence type="ECO:0000313" key="3">
    <source>
        <dbReference type="EMBL" id="EQC40845.1"/>
    </source>
</evidence>
<evidence type="ECO:0000313" key="4">
    <source>
        <dbReference type="Proteomes" id="UP000030762"/>
    </source>
</evidence>
<feature type="signal peptide" evidence="2">
    <location>
        <begin position="1"/>
        <end position="30"/>
    </location>
</feature>
<keyword evidence="4" id="KW-1185">Reference proteome</keyword>
<feature type="transmembrane region" description="Helical" evidence="1">
    <location>
        <begin position="246"/>
        <end position="269"/>
    </location>
</feature>
<dbReference type="OrthoDB" id="153712at2759"/>
<evidence type="ECO:0000256" key="2">
    <source>
        <dbReference type="SAM" id="SignalP"/>
    </source>
</evidence>
<dbReference type="GeneID" id="19942639"/>
<dbReference type="eggNOG" id="ENOG502RNBH">
    <property type="taxonomic scope" value="Eukaryota"/>
</dbReference>
<organism evidence="3 4">
    <name type="scientific">Saprolegnia diclina (strain VS20)</name>
    <dbReference type="NCBI Taxonomy" id="1156394"/>
    <lineage>
        <taxon>Eukaryota</taxon>
        <taxon>Sar</taxon>
        <taxon>Stramenopiles</taxon>
        <taxon>Oomycota</taxon>
        <taxon>Saprolegniomycetes</taxon>
        <taxon>Saprolegniales</taxon>
        <taxon>Saprolegniaceae</taxon>
        <taxon>Saprolegnia</taxon>
    </lineage>
</organism>
<evidence type="ECO:0000256" key="1">
    <source>
        <dbReference type="SAM" id="Phobius"/>
    </source>
</evidence>
<feature type="chain" id="PRO_5004570880" evidence="2">
    <location>
        <begin position="31"/>
        <end position="293"/>
    </location>
</feature>
<dbReference type="OMA" id="QIDDVFC"/>
<dbReference type="VEuPathDB" id="FungiDB:SDRG_01912"/>
<keyword evidence="1" id="KW-0812">Transmembrane</keyword>
<reference evidence="3 4" key="1">
    <citation type="submission" date="2012-04" db="EMBL/GenBank/DDBJ databases">
        <title>The Genome Sequence of Saprolegnia declina VS20.</title>
        <authorList>
            <consortium name="The Broad Institute Genome Sequencing Platform"/>
            <person name="Russ C."/>
            <person name="Nusbaum C."/>
            <person name="Tyler B."/>
            <person name="van West P."/>
            <person name="Dieguez-Uribeondo J."/>
            <person name="de Bruijn I."/>
            <person name="Tripathy S."/>
            <person name="Jiang R."/>
            <person name="Young S.K."/>
            <person name="Zeng Q."/>
            <person name="Gargeya S."/>
            <person name="Fitzgerald M."/>
            <person name="Haas B."/>
            <person name="Abouelleil A."/>
            <person name="Alvarado L."/>
            <person name="Arachchi H.M."/>
            <person name="Berlin A."/>
            <person name="Chapman S.B."/>
            <person name="Goldberg J."/>
            <person name="Griggs A."/>
            <person name="Gujja S."/>
            <person name="Hansen M."/>
            <person name="Howarth C."/>
            <person name="Imamovic A."/>
            <person name="Larimer J."/>
            <person name="McCowen C."/>
            <person name="Montmayeur A."/>
            <person name="Murphy C."/>
            <person name="Neiman D."/>
            <person name="Pearson M."/>
            <person name="Priest M."/>
            <person name="Roberts A."/>
            <person name="Saif S."/>
            <person name="Shea T."/>
            <person name="Sisk P."/>
            <person name="Sykes S."/>
            <person name="Wortman J."/>
            <person name="Nusbaum C."/>
            <person name="Birren B."/>
        </authorList>
    </citation>
    <scope>NUCLEOTIDE SEQUENCE [LARGE SCALE GENOMIC DNA]</scope>
    <source>
        <strain evidence="3 4">VS20</strain>
    </source>
</reference>
<keyword evidence="1" id="KW-1133">Transmembrane helix</keyword>
<protein>
    <submittedName>
        <fullName evidence="3">Uncharacterized protein</fullName>
    </submittedName>
</protein>
<dbReference type="AlphaFoldDB" id="T0R3B5"/>
<sequence>MRRLAPPTRPMAGLRLLALCSLLLPTSTVATTTACDVCQYKSYACGSASVDRSVCTVDGRVQMDDVFCDADCLCADGFVCANLRLGHHVVAAGHARPRCVSADGLRARFESCRHVSATAPLVGAYNLTSWPRFHDATCTTQECRATRALKTRHQSGRVIVVWTEPQSTYHFITEGTLTNLSSGIFHSVGQWDEARDQLVDVQSQSIAKCYTLQTRNTNNAKCKGYILSTERATDSALWTTDLPVSIWAAVVASVVAAFASVVAVVYVGCHTSRAAYVPLARPMAPTAETTHIE</sequence>
<dbReference type="PROSITE" id="PS51257">
    <property type="entry name" value="PROKAR_LIPOPROTEIN"/>
    <property type="match status" value="1"/>
</dbReference>
<accession>T0R3B5</accession>
<name>T0R3B5_SAPDV</name>
<dbReference type="EMBL" id="JH767135">
    <property type="protein sequence ID" value="EQC40845.1"/>
    <property type="molecule type" value="Genomic_DNA"/>
</dbReference>
<proteinExistence type="predicted"/>
<dbReference type="Proteomes" id="UP000030762">
    <property type="component" value="Unassembled WGS sequence"/>
</dbReference>
<dbReference type="InParanoid" id="T0R3B5"/>